<dbReference type="OrthoDB" id="3647at2759"/>
<keyword evidence="4 7" id="KW-0812">Transmembrane</keyword>
<sequence length="334" mass="39142">MIIGSPWRRISLLFYFVAFVVLVLLHRSRYLIGLLFEDGGRDSISPSDVPSENTTLPLLIPKIIHQTYKNEDLPEHWKNAQNAVKYYHPDYEYMFWTDESGLEFIKTHYPSFLPTYVGYPYTIQRVDALRYFLLYHYGGVYIDLDLFTYKPLTPLLTFPAVACRTTPTGISNDILFSTPQHPFFTLVIERLEDYSRNLLVPYLTVMYTTGPLFLSAIWIEYLRGKDKGGRTLDRLHVLIQGPVKGDNYGFWKNIRGGSWHKQDMYVMLWMGDHLIISTLLGFAIGICVVILLWKAFKMCTAMFRGGRWLELQREKDRRQDAERQRAMWKLHQLA</sequence>
<reference evidence="8 9" key="1">
    <citation type="submission" date="2014-04" db="EMBL/GenBank/DDBJ databases">
        <authorList>
            <consortium name="DOE Joint Genome Institute"/>
            <person name="Kuo A."/>
            <person name="Martino E."/>
            <person name="Perotto S."/>
            <person name="Kohler A."/>
            <person name="Nagy L.G."/>
            <person name="Floudas D."/>
            <person name="Copeland A."/>
            <person name="Barry K.W."/>
            <person name="Cichocki N."/>
            <person name="Veneault-Fourrey C."/>
            <person name="LaButti K."/>
            <person name="Lindquist E.A."/>
            <person name="Lipzen A."/>
            <person name="Lundell T."/>
            <person name="Morin E."/>
            <person name="Murat C."/>
            <person name="Sun H."/>
            <person name="Tunlid A."/>
            <person name="Henrissat B."/>
            <person name="Grigoriev I.V."/>
            <person name="Hibbett D.S."/>
            <person name="Martin F."/>
            <person name="Nordberg H.P."/>
            <person name="Cantor M.N."/>
            <person name="Hua S.X."/>
        </authorList>
    </citation>
    <scope>NUCLEOTIDE SEQUENCE [LARGE SCALE GENOMIC DNA]</scope>
    <source>
        <strain evidence="8 9">Zn</strain>
    </source>
</reference>
<proteinExistence type="inferred from homology"/>
<dbReference type="InterPro" id="IPR007577">
    <property type="entry name" value="GlycoTrfase_DXD_sugar-bd_CS"/>
</dbReference>
<evidence type="ECO:0000256" key="2">
    <source>
        <dbReference type="ARBA" id="ARBA00009003"/>
    </source>
</evidence>
<evidence type="ECO:0000313" key="9">
    <source>
        <dbReference type="Proteomes" id="UP000054321"/>
    </source>
</evidence>
<feature type="transmembrane region" description="Helical" evidence="7">
    <location>
        <begin position="199"/>
        <end position="219"/>
    </location>
</feature>
<dbReference type="InterPro" id="IPR051706">
    <property type="entry name" value="Glycosyltransferase_domain"/>
</dbReference>
<keyword evidence="3 8" id="KW-0808">Transferase</keyword>
<keyword evidence="6 7" id="KW-0472">Membrane</keyword>
<dbReference type="EMBL" id="KN832870">
    <property type="protein sequence ID" value="KIN07276.1"/>
    <property type="molecule type" value="Genomic_DNA"/>
</dbReference>
<comment type="subcellular location">
    <subcellularLocation>
        <location evidence="1">Membrane</location>
    </subcellularLocation>
</comment>
<keyword evidence="5 7" id="KW-1133">Transmembrane helix</keyword>
<dbReference type="HOGENOM" id="CLU_036369_3_0_1"/>
<dbReference type="PANTHER" id="PTHR32385:SF20">
    <property type="entry name" value="MANNOSYL PHOSPHORYLINOSITOL CERAMIDE SYNTHASE CSH1-RELATED"/>
    <property type="match status" value="1"/>
</dbReference>
<comment type="similarity">
    <text evidence="2">Belongs to the glycosyltransferase 32 family.</text>
</comment>
<dbReference type="SUPFAM" id="SSF53448">
    <property type="entry name" value="Nucleotide-diphospho-sugar transferases"/>
    <property type="match status" value="1"/>
</dbReference>
<evidence type="ECO:0000256" key="1">
    <source>
        <dbReference type="ARBA" id="ARBA00004370"/>
    </source>
</evidence>
<dbReference type="PANTHER" id="PTHR32385">
    <property type="entry name" value="MANNOSYL PHOSPHORYLINOSITOL CERAMIDE SYNTHASE"/>
    <property type="match status" value="1"/>
</dbReference>
<organism evidence="8 9">
    <name type="scientific">Oidiodendron maius (strain Zn)</name>
    <dbReference type="NCBI Taxonomy" id="913774"/>
    <lineage>
        <taxon>Eukaryota</taxon>
        <taxon>Fungi</taxon>
        <taxon>Dikarya</taxon>
        <taxon>Ascomycota</taxon>
        <taxon>Pezizomycotina</taxon>
        <taxon>Leotiomycetes</taxon>
        <taxon>Leotiomycetes incertae sedis</taxon>
        <taxon>Myxotrichaceae</taxon>
        <taxon>Oidiodendron</taxon>
    </lineage>
</organism>
<protein>
    <submittedName>
        <fullName evidence="8">Glycosyltransferase family 32 protein</fullName>
    </submittedName>
</protein>
<dbReference type="GO" id="GO:0051999">
    <property type="term" value="P:mannosyl-inositol phosphorylceramide biosynthetic process"/>
    <property type="evidence" value="ECO:0007669"/>
    <property type="project" value="TreeGrafter"/>
</dbReference>
<dbReference type="InterPro" id="IPR029044">
    <property type="entry name" value="Nucleotide-diphossugar_trans"/>
</dbReference>
<evidence type="ECO:0000313" key="8">
    <source>
        <dbReference type="EMBL" id="KIN07276.1"/>
    </source>
</evidence>
<feature type="transmembrane region" description="Helical" evidence="7">
    <location>
        <begin position="274"/>
        <end position="293"/>
    </location>
</feature>
<dbReference type="AlphaFoldDB" id="A0A0C3HGE6"/>
<feature type="transmembrane region" description="Helical" evidence="7">
    <location>
        <begin position="6"/>
        <end position="25"/>
    </location>
</feature>
<evidence type="ECO:0000256" key="4">
    <source>
        <dbReference type="ARBA" id="ARBA00022692"/>
    </source>
</evidence>
<dbReference type="Gene3D" id="3.90.550.20">
    <property type="match status" value="1"/>
</dbReference>
<dbReference type="InParanoid" id="A0A0C3HGE6"/>
<keyword evidence="9" id="KW-1185">Reference proteome</keyword>
<evidence type="ECO:0000256" key="3">
    <source>
        <dbReference type="ARBA" id="ARBA00022679"/>
    </source>
</evidence>
<accession>A0A0C3HGE6</accession>
<dbReference type="Proteomes" id="UP000054321">
    <property type="component" value="Unassembled WGS sequence"/>
</dbReference>
<dbReference type="STRING" id="913774.A0A0C3HGE6"/>
<reference evidence="9" key="2">
    <citation type="submission" date="2015-01" db="EMBL/GenBank/DDBJ databases">
        <title>Evolutionary Origins and Diversification of the Mycorrhizal Mutualists.</title>
        <authorList>
            <consortium name="DOE Joint Genome Institute"/>
            <consortium name="Mycorrhizal Genomics Consortium"/>
            <person name="Kohler A."/>
            <person name="Kuo A."/>
            <person name="Nagy L.G."/>
            <person name="Floudas D."/>
            <person name="Copeland A."/>
            <person name="Barry K.W."/>
            <person name="Cichocki N."/>
            <person name="Veneault-Fourrey C."/>
            <person name="LaButti K."/>
            <person name="Lindquist E.A."/>
            <person name="Lipzen A."/>
            <person name="Lundell T."/>
            <person name="Morin E."/>
            <person name="Murat C."/>
            <person name="Riley R."/>
            <person name="Ohm R."/>
            <person name="Sun H."/>
            <person name="Tunlid A."/>
            <person name="Henrissat B."/>
            <person name="Grigoriev I.V."/>
            <person name="Hibbett D.S."/>
            <person name="Martin F."/>
        </authorList>
    </citation>
    <scope>NUCLEOTIDE SEQUENCE [LARGE SCALE GENOMIC DNA]</scope>
    <source>
        <strain evidence="9">Zn</strain>
    </source>
</reference>
<evidence type="ECO:0000256" key="5">
    <source>
        <dbReference type="ARBA" id="ARBA00022989"/>
    </source>
</evidence>
<dbReference type="Pfam" id="PF04488">
    <property type="entry name" value="Gly_transf_sug"/>
    <property type="match status" value="1"/>
</dbReference>
<dbReference type="GO" id="GO:0000030">
    <property type="term" value="F:mannosyltransferase activity"/>
    <property type="evidence" value="ECO:0007669"/>
    <property type="project" value="TreeGrafter"/>
</dbReference>
<dbReference type="GO" id="GO:0016020">
    <property type="term" value="C:membrane"/>
    <property type="evidence" value="ECO:0007669"/>
    <property type="project" value="UniProtKB-SubCell"/>
</dbReference>
<evidence type="ECO:0000256" key="7">
    <source>
        <dbReference type="SAM" id="Phobius"/>
    </source>
</evidence>
<gene>
    <name evidence="8" type="ORF">OIDMADRAFT_16061</name>
</gene>
<evidence type="ECO:0000256" key="6">
    <source>
        <dbReference type="ARBA" id="ARBA00023136"/>
    </source>
</evidence>
<name>A0A0C3HGE6_OIDMZ</name>